<name>A0A3M6TY25_POCDA</name>
<comment type="caution">
    <text evidence="1">The sequence shown here is derived from an EMBL/GenBank/DDBJ whole genome shotgun (WGS) entry which is preliminary data.</text>
</comment>
<accession>A0A3M6TY25</accession>
<evidence type="ECO:0008006" key="3">
    <source>
        <dbReference type="Google" id="ProtNLM"/>
    </source>
</evidence>
<sequence length="189" mass="21943">MTRGLMCISSKMLRLMKKSTCDHVGFQQGQQFHETCRNQINTTVYMLPENHTLEVYVSQPSSGLDKRQATLQLCIGADGEQNVKPALIFRGKGRVATEEKEKYDKKVDVYFQQDVWKDEEINLQWVQVYKLPENHTDKIQPIDAGRGRLMKGKIVATMETWLKEENNLDKWQDRHLAKDLNNPMDWGSV</sequence>
<protein>
    <recommendedName>
        <fullName evidence="3">DDE-1 domain-containing protein</fullName>
    </recommendedName>
</protein>
<reference evidence="1 2" key="1">
    <citation type="journal article" date="2018" name="Sci. Rep.">
        <title>Comparative analysis of the Pocillopora damicornis genome highlights role of immune system in coral evolution.</title>
        <authorList>
            <person name="Cunning R."/>
            <person name="Bay R.A."/>
            <person name="Gillette P."/>
            <person name="Baker A.C."/>
            <person name="Traylor-Knowles N."/>
        </authorList>
    </citation>
    <scope>NUCLEOTIDE SEQUENCE [LARGE SCALE GENOMIC DNA]</scope>
    <source>
        <strain evidence="1">RSMAS</strain>
        <tissue evidence="1">Whole animal</tissue>
    </source>
</reference>
<evidence type="ECO:0000313" key="1">
    <source>
        <dbReference type="EMBL" id="RMX46297.1"/>
    </source>
</evidence>
<dbReference type="EMBL" id="RCHS01002704">
    <property type="protein sequence ID" value="RMX46297.1"/>
    <property type="molecule type" value="Genomic_DNA"/>
</dbReference>
<dbReference type="Proteomes" id="UP000275408">
    <property type="component" value="Unassembled WGS sequence"/>
</dbReference>
<proteinExistence type="predicted"/>
<keyword evidence="2" id="KW-1185">Reference proteome</keyword>
<evidence type="ECO:0000313" key="2">
    <source>
        <dbReference type="Proteomes" id="UP000275408"/>
    </source>
</evidence>
<feature type="non-terminal residue" evidence="1">
    <location>
        <position position="189"/>
    </location>
</feature>
<gene>
    <name evidence="1" type="ORF">pdam_00000493</name>
</gene>
<organism evidence="1 2">
    <name type="scientific">Pocillopora damicornis</name>
    <name type="common">Cauliflower coral</name>
    <name type="synonym">Millepora damicornis</name>
    <dbReference type="NCBI Taxonomy" id="46731"/>
    <lineage>
        <taxon>Eukaryota</taxon>
        <taxon>Metazoa</taxon>
        <taxon>Cnidaria</taxon>
        <taxon>Anthozoa</taxon>
        <taxon>Hexacorallia</taxon>
        <taxon>Scleractinia</taxon>
        <taxon>Astrocoeniina</taxon>
        <taxon>Pocilloporidae</taxon>
        <taxon>Pocillopora</taxon>
    </lineage>
</organism>
<dbReference type="AlphaFoldDB" id="A0A3M6TY25"/>